<dbReference type="Proteomes" id="UP000001868">
    <property type="component" value="Chromosome"/>
</dbReference>
<reference evidence="3 4" key="1">
    <citation type="journal article" date="2008" name="BMC Genomics">
        <title>Complete genome of Phenylobacterium zucineum - a novel facultative intracellular bacterium isolated from human erythroleukemia cell line K562.</title>
        <authorList>
            <person name="Luo Y."/>
            <person name="Xu X."/>
            <person name="Ding Z."/>
            <person name="Liu Z."/>
            <person name="Zhang B."/>
            <person name="Yan Z."/>
            <person name="Sun J."/>
            <person name="Hu S."/>
            <person name="Hu X."/>
        </authorList>
    </citation>
    <scope>NUCLEOTIDE SEQUENCE [LARGE SCALE GENOMIC DNA]</scope>
    <source>
        <strain evidence="3 4">HLK1</strain>
    </source>
</reference>
<dbReference type="Gene3D" id="3.30.70.270">
    <property type="match status" value="1"/>
</dbReference>
<evidence type="ECO:0000313" key="3">
    <source>
        <dbReference type="EMBL" id="ACG76966.1"/>
    </source>
</evidence>
<gene>
    <name evidence="3" type="ordered locus">PHZ_c0552</name>
</gene>
<dbReference type="PROSITE" id="PS50887">
    <property type="entry name" value="GGDEF"/>
    <property type="match status" value="1"/>
</dbReference>
<dbReference type="InterPro" id="IPR029787">
    <property type="entry name" value="Nucleotide_cyclase"/>
</dbReference>
<feature type="domain" description="EAL" evidence="1">
    <location>
        <begin position="285"/>
        <end position="541"/>
    </location>
</feature>
<dbReference type="STRING" id="450851.PHZ_c0552"/>
<dbReference type="HOGENOM" id="CLU_000445_70_50_5"/>
<evidence type="ECO:0000313" key="4">
    <source>
        <dbReference type="Proteomes" id="UP000001868"/>
    </source>
</evidence>
<dbReference type="SUPFAM" id="SSF141868">
    <property type="entry name" value="EAL domain-like"/>
    <property type="match status" value="1"/>
</dbReference>
<dbReference type="CDD" id="cd01949">
    <property type="entry name" value="GGDEF"/>
    <property type="match status" value="1"/>
</dbReference>
<dbReference type="NCBIfam" id="TIGR00254">
    <property type="entry name" value="GGDEF"/>
    <property type="match status" value="1"/>
</dbReference>
<dbReference type="SUPFAM" id="SSF55073">
    <property type="entry name" value="Nucleotide cyclase"/>
    <property type="match status" value="1"/>
</dbReference>
<dbReference type="CDD" id="cd01948">
    <property type="entry name" value="EAL"/>
    <property type="match status" value="1"/>
</dbReference>
<dbReference type="InterPro" id="IPR048820">
    <property type="entry name" value="PdeA-like_PAS"/>
</dbReference>
<dbReference type="InterPro" id="IPR035919">
    <property type="entry name" value="EAL_sf"/>
</dbReference>
<organism evidence="3 4">
    <name type="scientific">Phenylobacterium zucineum (strain HLK1)</name>
    <dbReference type="NCBI Taxonomy" id="450851"/>
    <lineage>
        <taxon>Bacteria</taxon>
        <taxon>Pseudomonadati</taxon>
        <taxon>Pseudomonadota</taxon>
        <taxon>Alphaproteobacteria</taxon>
        <taxon>Caulobacterales</taxon>
        <taxon>Caulobacteraceae</taxon>
        <taxon>Phenylobacterium</taxon>
    </lineage>
</organism>
<evidence type="ECO:0000259" key="1">
    <source>
        <dbReference type="PROSITE" id="PS50883"/>
    </source>
</evidence>
<dbReference type="InterPro" id="IPR043128">
    <property type="entry name" value="Rev_trsase/Diguanyl_cyclase"/>
</dbReference>
<accession>B4REX8</accession>
<dbReference type="Gene3D" id="3.20.20.450">
    <property type="entry name" value="EAL domain"/>
    <property type="match status" value="1"/>
</dbReference>
<proteinExistence type="predicted"/>
<dbReference type="PANTHER" id="PTHR33121:SF71">
    <property type="entry name" value="OXYGEN SENSOR PROTEIN DOSP"/>
    <property type="match status" value="1"/>
</dbReference>
<dbReference type="OrthoDB" id="9793210at2"/>
<dbReference type="Pfam" id="PF00563">
    <property type="entry name" value="EAL"/>
    <property type="match status" value="1"/>
</dbReference>
<dbReference type="InterPro" id="IPR000160">
    <property type="entry name" value="GGDEF_dom"/>
</dbReference>
<protein>
    <submittedName>
        <fullName evidence="3">GGDEF family protein</fullName>
    </submittedName>
</protein>
<keyword evidence="4" id="KW-1185">Reference proteome</keyword>
<dbReference type="Pfam" id="PF21815">
    <property type="entry name" value="PAS_PdeA"/>
    <property type="match status" value="1"/>
</dbReference>
<dbReference type="PROSITE" id="PS50883">
    <property type="entry name" value="EAL"/>
    <property type="match status" value="1"/>
</dbReference>
<evidence type="ECO:0000259" key="2">
    <source>
        <dbReference type="PROSITE" id="PS50887"/>
    </source>
</evidence>
<dbReference type="GO" id="GO:0071111">
    <property type="term" value="F:cyclic-guanylate-specific phosphodiesterase activity"/>
    <property type="evidence" value="ECO:0007669"/>
    <property type="project" value="InterPro"/>
</dbReference>
<dbReference type="AlphaFoldDB" id="B4REX8"/>
<dbReference type="SMART" id="SM00052">
    <property type="entry name" value="EAL"/>
    <property type="match status" value="1"/>
</dbReference>
<sequence>MSNDRWMWDATATLEALGAADVALWVWEPEKDRLRLTGATRALGLGPLAPDCSSAALRALSLPQDRVLAEDILRVQPPGGEVAVRLRMRGAGVCIWRGVWLEEGVRAAGVVAPETKFAASDQDTLTGLLDRRSFIHRARERLQSPGPHELIVADLDRLRRLNEALGHERADLVLAALGSRLAAAFPPGALLARIGEDEFAALCAAESSPGPEALRRALEQPLRVAGFDIHPTLSIGAVEAEGGDEAPEAAELLRRAELAVEAARSHGRGGAAAYGRSLETDGLSRLALEGDLKGALKRGELAPFYQPIVRLSTGALSGFEALVRWRHPRRGLLMPEQFLPLCDEMGIMSEIGAMMMREAARQLAAWRRRHRAAGELSVSVNLSTGEIDRPDLVEDVLAIRRETDLPPGALKLEVTESDVMRDPDRAAVTLRNLRAAGAALALDDFGTGFSSLSYLTRLPFDTLKIDRYFVRTMATNEGSTKIVSSVVKLGQDLSMEVVAEGVENAGMARQLLALGCDYGQGFGYAPALSAQEAEVYLNESYVDGAAPLKARG</sequence>
<dbReference type="PANTHER" id="PTHR33121">
    <property type="entry name" value="CYCLIC DI-GMP PHOSPHODIESTERASE PDEF"/>
    <property type="match status" value="1"/>
</dbReference>
<dbReference type="EMBL" id="CP000747">
    <property type="protein sequence ID" value="ACG76966.1"/>
    <property type="molecule type" value="Genomic_DNA"/>
</dbReference>
<dbReference type="InterPro" id="IPR001633">
    <property type="entry name" value="EAL_dom"/>
</dbReference>
<name>B4REX8_PHEZH</name>
<dbReference type="KEGG" id="pzu:PHZ_c0552"/>
<dbReference type="Gene3D" id="3.30.450.310">
    <property type="match status" value="1"/>
</dbReference>
<feature type="domain" description="GGDEF" evidence="2">
    <location>
        <begin position="146"/>
        <end position="276"/>
    </location>
</feature>
<dbReference type="RefSeq" id="WP_012521114.1">
    <property type="nucleotide sequence ID" value="NC_011144.1"/>
</dbReference>
<dbReference type="Pfam" id="PF00990">
    <property type="entry name" value="GGDEF"/>
    <property type="match status" value="1"/>
</dbReference>
<dbReference type="InterPro" id="IPR050706">
    <property type="entry name" value="Cyclic-di-GMP_PDE-like"/>
</dbReference>
<dbReference type="SMART" id="SM00267">
    <property type="entry name" value="GGDEF"/>
    <property type="match status" value="1"/>
</dbReference>
<dbReference type="eggNOG" id="COG5001">
    <property type="taxonomic scope" value="Bacteria"/>
</dbReference>